<evidence type="ECO:0000313" key="1">
    <source>
        <dbReference type="EMBL" id="MFD1324577.1"/>
    </source>
</evidence>
<evidence type="ECO:0008006" key="3">
    <source>
        <dbReference type="Google" id="ProtNLM"/>
    </source>
</evidence>
<reference evidence="2" key="1">
    <citation type="journal article" date="2019" name="Int. J. Syst. Evol. Microbiol.">
        <title>The Global Catalogue of Microorganisms (GCM) 10K type strain sequencing project: providing services to taxonomists for standard genome sequencing and annotation.</title>
        <authorList>
            <consortium name="The Broad Institute Genomics Platform"/>
            <consortium name="The Broad Institute Genome Sequencing Center for Infectious Disease"/>
            <person name="Wu L."/>
            <person name="Ma J."/>
        </authorList>
    </citation>
    <scope>NUCLEOTIDE SEQUENCE [LARGE SCALE GENOMIC DNA]</scope>
    <source>
        <strain evidence="2">JCM 31037</strain>
    </source>
</reference>
<dbReference type="RefSeq" id="WP_377575437.1">
    <property type="nucleotide sequence ID" value="NZ_JBHTMP010000052.1"/>
</dbReference>
<proteinExistence type="predicted"/>
<organism evidence="1 2">
    <name type="scientific">Micromonospora sonneratiae</name>
    <dbReference type="NCBI Taxonomy" id="1184706"/>
    <lineage>
        <taxon>Bacteria</taxon>
        <taxon>Bacillati</taxon>
        <taxon>Actinomycetota</taxon>
        <taxon>Actinomycetes</taxon>
        <taxon>Micromonosporales</taxon>
        <taxon>Micromonosporaceae</taxon>
        <taxon>Micromonospora</taxon>
    </lineage>
</organism>
<sequence>MKPPRRPHAIRLAMAGVVAATIAAVMAVTVPTRAATLTEVTNFGTNPGNLRMYLYVPDNVAPRPALLVAVTH</sequence>
<dbReference type="Proteomes" id="UP001597260">
    <property type="component" value="Unassembled WGS sequence"/>
</dbReference>
<protein>
    <recommendedName>
        <fullName evidence="3">Esterase</fullName>
    </recommendedName>
</protein>
<evidence type="ECO:0000313" key="2">
    <source>
        <dbReference type="Proteomes" id="UP001597260"/>
    </source>
</evidence>
<name>A0ABW3YJA3_9ACTN</name>
<gene>
    <name evidence="1" type="ORF">ACFQ4H_26160</name>
</gene>
<accession>A0ABW3YJA3</accession>
<keyword evidence="2" id="KW-1185">Reference proteome</keyword>
<dbReference type="EMBL" id="JBHTMP010000052">
    <property type="protein sequence ID" value="MFD1324577.1"/>
    <property type="molecule type" value="Genomic_DNA"/>
</dbReference>
<comment type="caution">
    <text evidence="1">The sequence shown here is derived from an EMBL/GenBank/DDBJ whole genome shotgun (WGS) entry which is preliminary data.</text>
</comment>